<dbReference type="EMBL" id="PFQR01000044">
    <property type="protein sequence ID" value="PJC69779.1"/>
    <property type="molecule type" value="Genomic_DNA"/>
</dbReference>
<dbReference type="InterPro" id="IPR038476">
    <property type="entry name" value="UvrC_RNase_H_dom_sf"/>
</dbReference>
<dbReference type="PROSITE" id="PS50164">
    <property type="entry name" value="GIY_YIG"/>
    <property type="match status" value="1"/>
</dbReference>
<dbReference type="Pfam" id="PF08459">
    <property type="entry name" value="UvrC_RNaseH_dom"/>
    <property type="match status" value="1"/>
</dbReference>
<feature type="non-terminal residue" evidence="3">
    <location>
        <position position="1"/>
    </location>
</feature>
<dbReference type="PANTHER" id="PTHR30562">
    <property type="entry name" value="UVRC/OXIDOREDUCTASE"/>
    <property type="match status" value="1"/>
</dbReference>
<dbReference type="InterPro" id="IPR035901">
    <property type="entry name" value="GIY-YIG_endonuc_sf"/>
</dbReference>
<evidence type="ECO:0000259" key="1">
    <source>
        <dbReference type="PROSITE" id="PS50164"/>
    </source>
</evidence>
<dbReference type="Gene3D" id="3.30.420.340">
    <property type="entry name" value="UvrC, RNAse H endonuclease domain"/>
    <property type="match status" value="1"/>
</dbReference>
<dbReference type="Proteomes" id="UP000229041">
    <property type="component" value="Unassembled WGS sequence"/>
</dbReference>
<evidence type="ECO:0000259" key="2">
    <source>
        <dbReference type="PROSITE" id="PS50165"/>
    </source>
</evidence>
<evidence type="ECO:0000313" key="4">
    <source>
        <dbReference type="Proteomes" id="UP000229041"/>
    </source>
</evidence>
<dbReference type="PANTHER" id="PTHR30562:SF1">
    <property type="entry name" value="UVRABC SYSTEM PROTEIN C"/>
    <property type="match status" value="1"/>
</dbReference>
<name>A0A2M8G8Q3_9BACT</name>
<gene>
    <name evidence="3" type="ORF">CO014_01710</name>
</gene>
<proteinExistence type="predicted"/>
<protein>
    <recommendedName>
        <fullName evidence="5">Excinuclease ABC subunit C</fullName>
    </recommendedName>
</protein>
<accession>A0A2M8G8Q3</accession>
<dbReference type="GO" id="GO:0006974">
    <property type="term" value="P:DNA damage response"/>
    <property type="evidence" value="ECO:0007669"/>
    <property type="project" value="TreeGrafter"/>
</dbReference>
<evidence type="ECO:0008006" key="5">
    <source>
        <dbReference type="Google" id="ProtNLM"/>
    </source>
</evidence>
<comment type="caution">
    <text evidence="3">The sequence shown here is derived from an EMBL/GenBank/DDBJ whole genome shotgun (WGS) entry which is preliminary data.</text>
</comment>
<dbReference type="PROSITE" id="PS50165">
    <property type="entry name" value="UVRC"/>
    <property type="match status" value="1"/>
</dbReference>
<dbReference type="AlphaFoldDB" id="A0A2M8G8Q3"/>
<dbReference type="SUPFAM" id="SSF82771">
    <property type="entry name" value="GIY-YIG endonuclease"/>
    <property type="match status" value="1"/>
</dbReference>
<sequence length="334" mass="38369">TRLAEMLNLAVKIKHYKTDNLLEAIILEANLIKKYWPKYNVKEKDDRSFIYIVIPKTDYPRPFIVRKRELQKFVPNAAVFGPYQSLSLIKNALRIIRKIFPYSICRINSGKPCFDYQIGLCPGACAGKISKENYQKNIENLILFLRGEKKKLLKKLKSENPLAILGLKHIQDVALISRDDVPVGQFSRIEGYDISHLTGKETVGSMVVFTGNVIDKTQYRLFKIKKAPANDDLRALEEVITRRFSHPEWPRPDLILIDGGKPQIDYISKVLKKRNIDIPLVGISKFGGDKLVFAPKIKSSLKELIQTIKGILLKVREEAHRFALKTSRRQRNML</sequence>
<dbReference type="InterPro" id="IPR050066">
    <property type="entry name" value="UvrABC_protein_C"/>
</dbReference>
<dbReference type="GO" id="GO:0009380">
    <property type="term" value="C:excinuclease repair complex"/>
    <property type="evidence" value="ECO:0007669"/>
    <property type="project" value="TreeGrafter"/>
</dbReference>
<dbReference type="Gene3D" id="3.40.1440.10">
    <property type="entry name" value="GIY-YIG endonuclease"/>
    <property type="match status" value="1"/>
</dbReference>
<evidence type="ECO:0000313" key="3">
    <source>
        <dbReference type="EMBL" id="PJC69779.1"/>
    </source>
</evidence>
<feature type="domain" description="UvrC family homology region profile" evidence="2">
    <location>
        <begin position="168"/>
        <end position="271"/>
    </location>
</feature>
<dbReference type="GO" id="GO:0009381">
    <property type="term" value="F:excinuclease ABC activity"/>
    <property type="evidence" value="ECO:0007669"/>
    <property type="project" value="InterPro"/>
</dbReference>
<feature type="domain" description="GIY-YIG" evidence="1">
    <location>
        <begin position="1"/>
        <end position="41"/>
    </location>
</feature>
<dbReference type="InterPro" id="IPR001162">
    <property type="entry name" value="UvrC_RNase_H_dom"/>
</dbReference>
<reference evidence="4" key="1">
    <citation type="submission" date="2017-09" db="EMBL/GenBank/DDBJ databases">
        <title>Depth-based differentiation of microbial function through sediment-hosted aquifers and enrichment of novel symbionts in the deep terrestrial subsurface.</title>
        <authorList>
            <person name="Probst A.J."/>
            <person name="Ladd B."/>
            <person name="Jarett J.K."/>
            <person name="Geller-Mcgrath D.E."/>
            <person name="Sieber C.M.K."/>
            <person name="Emerson J.B."/>
            <person name="Anantharaman K."/>
            <person name="Thomas B.C."/>
            <person name="Malmstrom R."/>
            <person name="Stieglmeier M."/>
            <person name="Klingl A."/>
            <person name="Woyke T."/>
            <person name="Ryan C.M."/>
            <person name="Banfield J.F."/>
        </authorList>
    </citation>
    <scope>NUCLEOTIDE SEQUENCE [LARGE SCALE GENOMIC DNA]</scope>
</reference>
<organism evidence="3 4">
    <name type="scientific">Candidatus Tagabacteria bacterium CG_4_8_14_3_um_filter_41_8</name>
    <dbReference type="NCBI Taxonomy" id="1975018"/>
    <lineage>
        <taxon>Bacteria</taxon>
        <taxon>Candidatus Tagaibacteriota</taxon>
    </lineage>
</organism>
<dbReference type="InterPro" id="IPR000305">
    <property type="entry name" value="GIY-YIG_endonuc"/>
</dbReference>